<dbReference type="EMBL" id="BNBT01000174">
    <property type="protein sequence ID" value="GHE91353.1"/>
    <property type="molecule type" value="Genomic_DNA"/>
</dbReference>
<evidence type="ECO:0000313" key="3">
    <source>
        <dbReference type="Proteomes" id="UP000608024"/>
    </source>
</evidence>
<gene>
    <name evidence="2" type="ORF">GCM10018785_67420</name>
</gene>
<reference evidence="2" key="2">
    <citation type="submission" date="2020-09" db="EMBL/GenBank/DDBJ databases">
        <authorList>
            <person name="Sun Q."/>
            <person name="Ohkuma M."/>
        </authorList>
    </citation>
    <scope>NUCLEOTIDE SEQUENCE</scope>
    <source>
        <strain evidence="2">JCM 4784</strain>
    </source>
</reference>
<evidence type="ECO:0000313" key="2">
    <source>
        <dbReference type="EMBL" id="GHE91353.1"/>
    </source>
</evidence>
<proteinExistence type="predicted"/>
<evidence type="ECO:0000256" key="1">
    <source>
        <dbReference type="SAM" id="MobiDB-lite"/>
    </source>
</evidence>
<dbReference type="AlphaFoldDB" id="A0A919DYD7"/>
<keyword evidence="3" id="KW-1185">Reference proteome</keyword>
<dbReference type="Proteomes" id="UP000608024">
    <property type="component" value="Unassembled WGS sequence"/>
</dbReference>
<accession>A0A919DYD7</accession>
<organism evidence="2 3">
    <name type="scientific">Streptomyces longispororuber</name>
    <dbReference type="NCBI Taxonomy" id="68230"/>
    <lineage>
        <taxon>Bacteria</taxon>
        <taxon>Bacillati</taxon>
        <taxon>Actinomycetota</taxon>
        <taxon>Actinomycetes</taxon>
        <taxon>Kitasatosporales</taxon>
        <taxon>Streptomycetaceae</taxon>
        <taxon>Streptomyces</taxon>
    </lineage>
</organism>
<comment type="caution">
    <text evidence="2">The sequence shown here is derived from an EMBL/GenBank/DDBJ whole genome shotgun (WGS) entry which is preliminary data.</text>
</comment>
<reference evidence="2" key="1">
    <citation type="journal article" date="2014" name="Int. J. Syst. Evol. Microbiol.">
        <title>Complete genome sequence of Corynebacterium casei LMG S-19264T (=DSM 44701T), isolated from a smear-ripened cheese.</title>
        <authorList>
            <consortium name="US DOE Joint Genome Institute (JGI-PGF)"/>
            <person name="Walter F."/>
            <person name="Albersmeier A."/>
            <person name="Kalinowski J."/>
            <person name="Ruckert C."/>
        </authorList>
    </citation>
    <scope>NUCLEOTIDE SEQUENCE</scope>
    <source>
        <strain evidence="2">JCM 4784</strain>
    </source>
</reference>
<sequence length="71" mass="7402">MIGVDEAGSRQVGAAWTCRAGRVGGWEARADPRPRPRGQAQWEGADPGSGRPADSAMRQTAKPPTTAAAIM</sequence>
<feature type="region of interest" description="Disordered" evidence="1">
    <location>
        <begin position="21"/>
        <end position="71"/>
    </location>
</feature>
<name>A0A919DYD7_9ACTN</name>
<protein>
    <submittedName>
        <fullName evidence="2">Uncharacterized protein</fullName>
    </submittedName>
</protein>